<evidence type="ECO:0000313" key="2">
    <source>
        <dbReference type="Proteomes" id="UP001162992"/>
    </source>
</evidence>
<name>A0ACC2C379_DIPCM</name>
<comment type="caution">
    <text evidence="1">The sequence shown here is derived from an EMBL/GenBank/DDBJ whole genome shotgun (WGS) entry which is preliminary data.</text>
</comment>
<keyword evidence="2" id="KW-1185">Reference proteome</keyword>
<sequence>MQVVLGHQSEPIAEAVVQKVAASKRAHVFTTSSKDVQSSLNGYYIEKGMPFQMCSFVIDSKIEGLRVDLPNCKLRMVGPHQLDNATTAILTTLCLQRKGWQIRDTAIQRGLECTFLPGRFQLTTSVEARALGSCDAQVILDGEGKPAIIVTTEVSVAGSRLRSASKSFLLRTWTEAAKRHEMAISHHSEFLPKRGCKEDASLYDSGTVVERRDQEKQISTEALRADKYGKASLVLEEANSLLGAVKLASERLQLFRNLGQGIICVTGSLHAVSAANSIISDCAKHCC</sequence>
<dbReference type="EMBL" id="CM055103">
    <property type="protein sequence ID" value="KAJ7536504.1"/>
    <property type="molecule type" value="Genomic_DNA"/>
</dbReference>
<dbReference type="Proteomes" id="UP001162992">
    <property type="component" value="Chromosome 12"/>
</dbReference>
<reference evidence="2" key="1">
    <citation type="journal article" date="2024" name="Proc. Natl. Acad. Sci. U.S.A.">
        <title>Extraordinary preservation of gene collinearity over three hundred million years revealed in homosporous lycophytes.</title>
        <authorList>
            <person name="Li C."/>
            <person name="Wickell D."/>
            <person name="Kuo L.Y."/>
            <person name="Chen X."/>
            <person name="Nie B."/>
            <person name="Liao X."/>
            <person name="Peng D."/>
            <person name="Ji J."/>
            <person name="Jenkins J."/>
            <person name="Williams M."/>
            <person name="Shu S."/>
            <person name="Plott C."/>
            <person name="Barry K."/>
            <person name="Rajasekar S."/>
            <person name="Grimwood J."/>
            <person name="Han X."/>
            <person name="Sun S."/>
            <person name="Hou Z."/>
            <person name="He W."/>
            <person name="Dai G."/>
            <person name="Sun C."/>
            <person name="Schmutz J."/>
            <person name="Leebens-Mack J.H."/>
            <person name="Li F.W."/>
            <person name="Wang L."/>
        </authorList>
    </citation>
    <scope>NUCLEOTIDE SEQUENCE [LARGE SCALE GENOMIC DNA]</scope>
    <source>
        <strain evidence="2">cv. PW_Plant_1</strain>
    </source>
</reference>
<proteinExistence type="predicted"/>
<gene>
    <name evidence="1" type="ORF">O6H91_12G072100</name>
</gene>
<evidence type="ECO:0000313" key="1">
    <source>
        <dbReference type="EMBL" id="KAJ7536504.1"/>
    </source>
</evidence>
<accession>A0ACC2C379</accession>
<protein>
    <submittedName>
        <fullName evidence="1">Uncharacterized protein</fullName>
    </submittedName>
</protein>
<organism evidence="1 2">
    <name type="scientific">Diphasiastrum complanatum</name>
    <name type="common">Issler's clubmoss</name>
    <name type="synonym">Lycopodium complanatum</name>
    <dbReference type="NCBI Taxonomy" id="34168"/>
    <lineage>
        <taxon>Eukaryota</taxon>
        <taxon>Viridiplantae</taxon>
        <taxon>Streptophyta</taxon>
        <taxon>Embryophyta</taxon>
        <taxon>Tracheophyta</taxon>
        <taxon>Lycopodiopsida</taxon>
        <taxon>Lycopodiales</taxon>
        <taxon>Lycopodiaceae</taxon>
        <taxon>Lycopodioideae</taxon>
        <taxon>Diphasiastrum</taxon>
    </lineage>
</organism>